<dbReference type="GO" id="GO:0008745">
    <property type="term" value="F:N-acetylmuramoyl-L-alanine amidase activity"/>
    <property type="evidence" value="ECO:0007669"/>
    <property type="project" value="InterPro"/>
</dbReference>
<feature type="chain" id="PRO_5021831761" evidence="2">
    <location>
        <begin position="32"/>
        <end position="217"/>
    </location>
</feature>
<keyword evidence="1" id="KW-0378">Hydrolase</keyword>
<keyword evidence="5" id="KW-1185">Reference proteome</keyword>
<evidence type="ECO:0000259" key="3">
    <source>
        <dbReference type="SMART" id="SM00646"/>
    </source>
</evidence>
<name>A0A562V0Z7_9ACTN</name>
<keyword evidence="2" id="KW-0732">Signal</keyword>
<dbReference type="GO" id="GO:0030288">
    <property type="term" value="C:outer membrane-bounded periplasmic space"/>
    <property type="evidence" value="ECO:0007669"/>
    <property type="project" value="TreeGrafter"/>
</dbReference>
<accession>A0A562V0Z7</accession>
<dbReference type="InterPro" id="IPR006311">
    <property type="entry name" value="TAT_signal"/>
</dbReference>
<dbReference type="GO" id="GO:0009253">
    <property type="term" value="P:peptidoglycan catabolic process"/>
    <property type="evidence" value="ECO:0007669"/>
    <property type="project" value="InterPro"/>
</dbReference>
<dbReference type="OrthoDB" id="9810670at2"/>
<gene>
    <name evidence="4" type="ORF">LX16_2204</name>
</gene>
<dbReference type="PANTHER" id="PTHR30404">
    <property type="entry name" value="N-ACETYLMURAMOYL-L-ALANINE AMIDASE"/>
    <property type="match status" value="1"/>
</dbReference>
<dbReference type="Pfam" id="PF01520">
    <property type="entry name" value="Amidase_3"/>
    <property type="match status" value="1"/>
</dbReference>
<evidence type="ECO:0000256" key="1">
    <source>
        <dbReference type="ARBA" id="ARBA00022801"/>
    </source>
</evidence>
<comment type="caution">
    <text evidence="4">The sequence shown here is derived from an EMBL/GenBank/DDBJ whole genome shotgun (WGS) entry which is preliminary data.</text>
</comment>
<dbReference type="InterPro" id="IPR002508">
    <property type="entry name" value="MurNAc-LAA_cat"/>
</dbReference>
<dbReference type="SUPFAM" id="SSF53187">
    <property type="entry name" value="Zn-dependent exopeptidases"/>
    <property type="match status" value="1"/>
</dbReference>
<dbReference type="CDD" id="cd02696">
    <property type="entry name" value="MurNAc-LAA"/>
    <property type="match status" value="1"/>
</dbReference>
<evidence type="ECO:0000256" key="2">
    <source>
        <dbReference type="SAM" id="SignalP"/>
    </source>
</evidence>
<dbReference type="Gene3D" id="3.40.630.40">
    <property type="entry name" value="Zn-dependent exopeptidases"/>
    <property type="match status" value="1"/>
</dbReference>
<evidence type="ECO:0000313" key="4">
    <source>
        <dbReference type="EMBL" id="TWJ11482.1"/>
    </source>
</evidence>
<dbReference type="EMBL" id="VLLL01000006">
    <property type="protein sequence ID" value="TWJ11482.1"/>
    <property type="molecule type" value="Genomic_DNA"/>
</dbReference>
<dbReference type="AlphaFoldDB" id="A0A562V0Z7"/>
<evidence type="ECO:0000313" key="5">
    <source>
        <dbReference type="Proteomes" id="UP000321617"/>
    </source>
</evidence>
<feature type="signal peptide" evidence="2">
    <location>
        <begin position="1"/>
        <end position="31"/>
    </location>
</feature>
<dbReference type="Proteomes" id="UP000321617">
    <property type="component" value="Unassembled WGS sequence"/>
</dbReference>
<feature type="domain" description="MurNAc-LAA" evidence="3">
    <location>
        <begin position="100"/>
        <end position="212"/>
    </location>
</feature>
<proteinExistence type="predicted"/>
<dbReference type="InterPro" id="IPR050695">
    <property type="entry name" value="N-acetylmuramoyl_amidase_3"/>
</dbReference>
<dbReference type="PROSITE" id="PS51318">
    <property type="entry name" value="TAT"/>
    <property type="match status" value="1"/>
</dbReference>
<dbReference type="RefSeq" id="WP_147137614.1">
    <property type="nucleotide sequence ID" value="NZ_BAABIJ010000002.1"/>
</dbReference>
<protein>
    <submittedName>
        <fullName evidence="4">N-acetylmuramoyl-L-alanine amidase</fullName>
    </submittedName>
</protein>
<dbReference type="SMART" id="SM00646">
    <property type="entry name" value="Ami_3"/>
    <property type="match status" value="1"/>
</dbReference>
<organism evidence="4 5">
    <name type="scientific">Stackebrandtia albiflava</name>
    <dbReference type="NCBI Taxonomy" id="406432"/>
    <lineage>
        <taxon>Bacteria</taxon>
        <taxon>Bacillati</taxon>
        <taxon>Actinomycetota</taxon>
        <taxon>Actinomycetes</taxon>
        <taxon>Glycomycetales</taxon>
        <taxon>Glycomycetaceae</taxon>
        <taxon>Stackebrandtia</taxon>
    </lineage>
</organism>
<dbReference type="PANTHER" id="PTHR30404:SF0">
    <property type="entry name" value="N-ACETYLMURAMOYL-L-ALANINE AMIDASE AMIC"/>
    <property type="match status" value="1"/>
</dbReference>
<reference evidence="4 5" key="1">
    <citation type="journal article" date="2013" name="Stand. Genomic Sci.">
        <title>Genomic Encyclopedia of Type Strains, Phase I: The one thousand microbial genomes (KMG-I) project.</title>
        <authorList>
            <person name="Kyrpides N.C."/>
            <person name="Woyke T."/>
            <person name="Eisen J.A."/>
            <person name="Garrity G."/>
            <person name="Lilburn T.G."/>
            <person name="Beck B.J."/>
            <person name="Whitman W.B."/>
            <person name="Hugenholtz P."/>
            <person name="Klenk H.P."/>
        </authorList>
    </citation>
    <scope>NUCLEOTIDE SEQUENCE [LARGE SCALE GENOMIC DNA]</scope>
    <source>
        <strain evidence="4 5">DSM 45044</strain>
    </source>
</reference>
<sequence length="217" mass="22821">MSGNPISRRRALMFGAAGLLAAPLAAGTALADPIGTNAVKVYLDPGHGGSDPGAVGNGLQEKNLTLDIALRTRTLLVNNWGVTVRMSRTSDIYRSLSYRSSDANSWGASLFVSIHINAGGGTGFESFRYTSTSSRTVNIHRALHPAVLSGMRSVASVTDRGLKTANFHVLRETSMSAILTENLFIDRASDAALLARADFRAAIARGHAQGIANALGL</sequence>